<dbReference type="GO" id="GO:0022627">
    <property type="term" value="C:cytosolic small ribosomal subunit"/>
    <property type="evidence" value="ECO:0007669"/>
    <property type="project" value="UniProtKB-UniRule"/>
</dbReference>
<dbReference type="PANTHER" id="PTHR11880">
    <property type="entry name" value="RIBOSOMAL PROTEIN S19P FAMILY MEMBER"/>
    <property type="match status" value="1"/>
</dbReference>
<dbReference type="Gene3D" id="3.30.860.10">
    <property type="entry name" value="30s Ribosomal Protein S19, Chain A"/>
    <property type="match status" value="1"/>
</dbReference>
<dbReference type="GO" id="GO:0003735">
    <property type="term" value="F:structural constituent of ribosome"/>
    <property type="evidence" value="ECO:0007669"/>
    <property type="project" value="UniProtKB-UniRule"/>
</dbReference>
<keyword evidence="4 7" id="KW-0689">Ribosomal protein</keyword>
<reference evidence="9" key="1">
    <citation type="submission" date="2020-07" db="EMBL/GenBank/DDBJ databases">
        <title>Unique genomic features of the anaerobic methanotrophic archaea.</title>
        <authorList>
            <person name="Chadwick G.L."/>
            <person name="Skennerton C.T."/>
            <person name="Laso-Perez R."/>
            <person name="Leu A.O."/>
            <person name="Speth D.R."/>
            <person name="Yu H."/>
            <person name="Morgan-Lang C."/>
            <person name="Hatzenpichler R."/>
            <person name="Goudeau D."/>
            <person name="Malmstrom R."/>
            <person name="Brazelton W.J."/>
            <person name="Woyke T."/>
            <person name="Hallam S.J."/>
            <person name="Tyson G.W."/>
            <person name="Wegener G."/>
            <person name="Boetius A."/>
            <person name="Orphan V."/>
        </authorList>
    </citation>
    <scope>NUCLEOTIDE SEQUENCE</scope>
</reference>
<gene>
    <name evidence="7" type="primary">rps19p</name>
    <name evidence="9" type="ORF">HCAOCCDF_00033</name>
</gene>
<evidence type="ECO:0000256" key="7">
    <source>
        <dbReference type="HAMAP-Rule" id="MF_00531"/>
    </source>
</evidence>
<dbReference type="PIRSF" id="PIRSF002144">
    <property type="entry name" value="Ribosomal_S19"/>
    <property type="match status" value="1"/>
</dbReference>
<keyword evidence="5 7" id="KW-0687">Ribonucleoprotein</keyword>
<dbReference type="EMBL" id="MT776526">
    <property type="protein sequence ID" value="QNT35585.1"/>
    <property type="molecule type" value="Genomic_DNA"/>
</dbReference>
<evidence type="ECO:0000256" key="5">
    <source>
        <dbReference type="ARBA" id="ARBA00023274"/>
    </source>
</evidence>
<dbReference type="NCBIfam" id="NF003121">
    <property type="entry name" value="PRK04038.1"/>
    <property type="match status" value="1"/>
</dbReference>
<protein>
    <recommendedName>
        <fullName evidence="6 7">Small ribosomal subunit protein uS19</fullName>
    </recommendedName>
</protein>
<evidence type="ECO:0000256" key="2">
    <source>
        <dbReference type="ARBA" id="ARBA00007345"/>
    </source>
</evidence>
<evidence type="ECO:0000256" key="3">
    <source>
        <dbReference type="ARBA" id="ARBA00022730"/>
    </source>
</evidence>
<evidence type="ECO:0000256" key="1">
    <source>
        <dbReference type="ARBA" id="ARBA00003239"/>
    </source>
</evidence>
<dbReference type="FunFam" id="3.30.860.10:FF:000002">
    <property type="entry name" value="40S ribosomal protein S15"/>
    <property type="match status" value="1"/>
</dbReference>
<dbReference type="InterPro" id="IPR005713">
    <property type="entry name" value="Ribosomal_uS19_euk/arc"/>
</dbReference>
<dbReference type="AlphaFoldDB" id="A0A7H1KNS1"/>
<comment type="similarity">
    <text evidence="2 7 8">Belongs to the universal ribosomal protein uS19 family.</text>
</comment>
<proteinExistence type="inferred from homology"/>
<keyword evidence="3 7" id="KW-0699">rRNA-binding</keyword>
<dbReference type="PANTHER" id="PTHR11880:SF2">
    <property type="entry name" value="SMALL RIBOSOMAL SUBUNIT PROTEIN US19"/>
    <property type="match status" value="1"/>
</dbReference>
<dbReference type="InterPro" id="IPR002222">
    <property type="entry name" value="Ribosomal_uS19"/>
</dbReference>
<name>A0A7H1KNS1_9EURY</name>
<dbReference type="SUPFAM" id="SSF54570">
    <property type="entry name" value="Ribosomal protein S19"/>
    <property type="match status" value="1"/>
</dbReference>
<dbReference type="PRINTS" id="PR00975">
    <property type="entry name" value="RIBOSOMALS19"/>
</dbReference>
<accession>A0A7H1KNS1</accession>
<evidence type="ECO:0000256" key="8">
    <source>
        <dbReference type="RuleBase" id="RU003485"/>
    </source>
</evidence>
<dbReference type="InterPro" id="IPR023575">
    <property type="entry name" value="Ribosomal_uS19_SF"/>
</dbReference>
<organism evidence="9">
    <name type="scientific">uncultured Methanosarcinales archaeon</name>
    <dbReference type="NCBI Taxonomy" id="183757"/>
    <lineage>
        <taxon>Archaea</taxon>
        <taxon>Methanobacteriati</taxon>
        <taxon>Methanobacteriota</taxon>
        <taxon>Stenosarchaea group</taxon>
        <taxon>Methanomicrobia</taxon>
        <taxon>Methanosarcinales</taxon>
        <taxon>environmental samples</taxon>
    </lineage>
</organism>
<dbReference type="NCBIfam" id="TIGR01025">
    <property type="entry name" value="uS19_arch"/>
    <property type="match status" value="1"/>
</dbReference>
<evidence type="ECO:0000256" key="6">
    <source>
        <dbReference type="ARBA" id="ARBA00035163"/>
    </source>
</evidence>
<evidence type="ECO:0000256" key="4">
    <source>
        <dbReference type="ARBA" id="ARBA00022980"/>
    </source>
</evidence>
<dbReference type="Pfam" id="PF00203">
    <property type="entry name" value="Ribosomal_S19"/>
    <property type="match status" value="1"/>
</dbReference>
<dbReference type="HAMAP" id="MF_00531">
    <property type="entry name" value="Ribosomal_uS19"/>
    <property type="match status" value="1"/>
</dbReference>
<dbReference type="GO" id="GO:0006412">
    <property type="term" value="P:translation"/>
    <property type="evidence" value="ECO:0007669"/>
    <property type="project" value="UniProtKB-UniRule"/>
</dbReference>
<comment type="function">
    <text evidence="1 7">Protein S19 forms a complex with S13 that binds strongly to the 16S ribosomal RNA.</text>
</comment>
<dbReference type="GO" id="GO:0000028">
    <property type="term" value="P:ribosomal small subunit assembly"/>
    <property type="evidence" value="ECO:0007669"/>
    <property type="project" value="TreeGrafter"/>
</dbReference>
<dbReference type="GO" id="GO:0019843">
    <property type="term" value="F:rRNA binding"/>
    <property type="evidence" value="ECO:0007669"/>
    <property type="project" value="UniProtKB-UniRule"/>
</dbReference>
<sequence>MVKKTKKKIPRKKGEFLYRGRSINELREMSLQEFAELLPASQRRKIRRGFNENHKKLIQRVKDGDTEIRTHLRDMIILPDMVGIDLEIHDGKKFNKVSVQPEMVGHYVGEYALTRQMVRHGSAGVGATRSSKFVPLK</sequence>
<keyword evidence="7" id="KW-0694">RNA-binding</keyword>
<evidence type="ECO:0000313" key="9">
    <source>
        <dbReference type="EMBL" id="QNT35585.1"/>
    </source>
</evidence>